<evidence type="ECO:0000256" key="10">
    <source>
        <dbReference type="SAM" id="SignalP"/>
    </source>
</evidence>
<keyword evidence="4 8" id="KW-0479">Metal-binding</keyword>
<dbReference type="PANTHER" id="PTHR10266:SF3">
    <property type="entry name" value="CYTOCHROME C1, HEME PROTEIN, MITOCHONDRIAL"/>
    <property type="match status" value="1"/>
</dbReference>
<dbReference type="GO" id="GO:0046872">
    <property type="term" value="F:metal ion binding"/>
    <property type="evidence" value="ECO:0007669"/>
    <property type="project" value="UniProtKB-KW"/>
</dbReference>
<dbReference type="SUPFAM" id="SSF46626">
    <property type="entry name" value="Cytochrome c"/>
    <property type="match status" value="1"/>
</dbReference>
<evidence type="ECO:0000256" key="5">
    <source>
        <dbReference type="ARBA" id="ARBA00022989"/>
    </source>
</evidence>
<evidence type="ECO:0000256" key="8">
    <source>
        <dbReference type="PIRSR" id="PIRSR602326-1"/>
    </source>
</evidence>
<dbReference type="RefSeq" id="WP_092285569.1">
    <property type="nucleotide sequence ID" value="NZ_LT629763.1"/>
</dbReference>
<reference evidence="13" key="1">
    <citation type="submission" date="2016-10" db="EMBL/GenBank/DDBJ databases">
        <authorList>
            <person name="Varghese N."/>
            <person name="Submissions S."/>
        </authorList>
    </citation>
    <scope>NUCLEOTIDE SEQUENCE [LARGE SCALE GENOMIC DNA]</scope>
    <source>
        <strain evidence="13">JCM 14963</strain>
    </source>
</reference>
<evidence type="ECO:0000313" key="13">
    <source>
        <dbReference type="Proteomes" id="UP000243413"/>
    </source>
</evidence>
<dbReference type="InterPro" id="IPR009056">
    <property type="entry name" value="Cyt_c-like_dom"/>
</dbReference>
<dbReference type="GO" id="GO:0020037">
    <property type="term" value="F:heme binding"/>
    <property type="evidence" value="ECO:0007669"/>
    <property type="project" value="InterPro"/>
</dbReference>
<evidence type="ECO:0000256" key="9">
    <source>
        <dbReference type="SAM" id="Phobius"/>
    </source>
</evidence>
<gene>
    <name evidence="12" type="ORF">SAMN05216271_1643</name>
</gene>
<feature type="binding site" description="covalent" evidence="8">
    <location>
        <position position="51"/>
    </location>
    <ligand>
        <name>heme c</name>
        <dbReference type="ChEBI" id="CHEBI:61717"/>
    </ligand>
</feature>
<evidence type="ECO:0000313" key="12">
    <source>
        <dbReference type="EMBL" id="SDS31228.1"/>
    </source>
</evidence>
<dbReference type="OrthoDB" id="9798864at2"/>
<sequence length="262" mass="29425">MKKQLIALFFALVPAVSMAAGGHGVALDAANIDLTDKAAMQDGARTFANYCMGCHSAQYQRYERVANDLGIPEQLMLDNIVFTEGTLIGEHMKNGMRHDDAKTWFGAAPPDLTLVARVRGTDWLYTYLRTFYEDPERPLGVNNKVFPNVGMPNVMAELQGRQVVGCKAMPVKSHDGKVQRDTLTGDIMKEEQCDVLTIVPDTGTQSEEEFDTTVKNLVTFLAYSADPVKLERQRIGVYVLLYLAFLFVFAYLLKKEYWRDVH</sequence>
<dbReference type="Proteomes" id="UP000243413">
    <property type="component" value="Chromosome I"/>
</dbReference>
<feature type="domain" description="Cytochrome c" evidence="11">
    <location>
        <begin position="38"/>
        <end position="203"/>
    </location>
</feature>
<dbReference type="EMBL" id="LT629763">
    <property type="protein sequence ID" value="SDS31228.1"/>
    <property type="molecule type" value="Genomic_DNA"/>
</dbReference>
<feature type="binding site" description="covalent" evidence="8">
    <location>
        <position position="169"/>
    </location>
    <ligand>
        <name>heme c</name>
        <dbReference type="ChEBI" id="CHEBI:61717"/>
    </ligand>
</feature>
<evidence type="ECO:0000259" key="11">
    <source>
        <dbReference type="PROSITE" id="PS51007"/>
    </source>
</evidence>
<dbReference type="GO" id="GO:0016020">
    <property type="term" value="C:membrane"/>
    <property type="evidence" value="ECO:0007669"/>
    <property type="project" value="UniProtKB-SubCell"/>
</dbReference>
<comment type="cofactor">
    <cofactor evidence="8">
        <name>heme c</name>
        <dbReference type="ChEBI" id="CHEBI:61717"/>
    </cofactor>
    <text evidence="8">Binds 1 heme c group covalently per subunit.</text>
</comment>
<dbReference type="Gene3D" id="1.10.760.10">
    <property type="entry name" value="Cytochrome c-like domain"/>
    <property type="match status" value="1"/>
</dbReference>
<organism evidence="12 13">
    <name type="scientific">Halopseudomonas sabulinigri</name>
    <dbReference type="NCBI Taxonomy" id="472181"/>
    <lineage>
        <taxon>Bacteria</taxon>
        <taxon>Pseudomonadati</taxon>
        <taxon>Pseudomonadota</taxon>
        <taxon>Gammaproteobacteria</taxon>
        <taxon>Pseudomonadales</taxon>
        <taxon>Pseudomonadaceae</taxon>
        <taxon>Halopseudomonas</taxon>
    </lineage>
</organism>
<dbReference type="PROSITE" id="PS51007">
    <property type="entry name" value="CYTC"/>
    <property type="match status" value="1"/>
</dbReference>
<keyword evidence="5 9" id="KW-1133">Transmembrane helix</keyword>
<feature type="binding site" description="covalent" evidence="8">
    <location>
        <position position="55"/>
    </location>
    <ligand>
        <name>heme c</name>
        <dbReference type="ChEBI" id="CHEBI:61717"/>
    </ligand>
</feature>
<evidence type="ECO:0000256" key="1">
    <source>
        <dbReference type="ARBA" id="ARBA00004370"/>
    </source>
</evidence>
<evidence type="ECO:0000256" key="3">
    <source>
        <dbReference type="ARBA" id="ARBA00022692"/>
    </source>
</evidence>
<keyword evidence="6 8" id="KW-0408">Iron</keyword>
<dbReference type="AlphaFoldDB" id="A0A1H1R674"/>
<feature type="transmembrane region" description="Helical" evidence="9">
    <location>
        <begin position="235"/>
        <end position="253"/>
    </location>
</feature>
<feature type="signal peptide" evidence="10">
    <location>
        <begin position="1"/>
        <end position="19"/>
    </location>
</feature>
<keyword evidence="7 9" id="KW-0472">Membrane</keyword>
<comment type="subcellular location">
    <subcellularLocation>
        <location evidence="1">Membrane</location>
    </subcellularLocation>
</comment>
<keyword evidence="10" id="KW-0732">Signal</keyword>
<evidence type="ECO:0000256" key="6">
    <source>
        <dbReference type="ARBA" id="ARBA00023004"/>
    </source>
</evidence>
<name>A0A1H1R674_9GAMM</name>
<dbReference type="PANTHER" id="PTHR10266">
    <property type="entry name" value="CYTOCHROME C1"/>
    <property type="match status" value="1"/>
</dbReference>
<evidence type="ECO:0000256" key="4">
    <source>
        <dbReference type="ARBA" id="ARBA00022723"/>
    </source>
</evidence>
<dbReference type="Pfam" id="PF02167">
    <property type="entry name" value="Cytochrom_C1"/>
    <property type="match status" value="1"/>
</dbReference>
<dbReference type="InterPro" id="IPR002326">
    <property type="entry name" value="Cyt_c1"/>
</dbReference>
<evidence type="ECO:0000256" key="7">
    <source>
        <dbReference type="ARBA" id="ARBA00023136"/>
    </source>
</evidence>
<dbReference type="GO" id="GO:0009055">
    <property type="term" value="F:electron transfer activity"/>
    <property type="evidence" value="ECO:0007669"/>
    <property type="project" value="InterPro"/>
</dbReference>
<evidence type="ECO:0000256" key="2">
    <source>
        <dbReference type="ARBA" id="ARBA00022617"/>
    </source>
</evidence>
<feature type="binding site" description="covalent" evidence="8">
    <location>
        <position position="54"/>
    </location>
    <ligand>
        <name>heme c</name>
        <dbReference type="ChEBI" id="CHEBI:61717"/>
    </ligand>
</feature>
<feature type="chain" id="PRO_5009258502" evidence="10">
    <location>
        <begin position="20"/>
        <end position="262"/>
    </location>
</feature>
<protein>
    <submittedName>
        <fullName evidence="12">Ubiquinol-cytochrome c reductase cytochrome c1 subunit</fullName>
    </submittedName>
</protein>
<keyword evidence="2 8" id="KW-0349">Heme</keyword>
<keyword evidence="3 9" id="KW-0812">Transmembrane</keyword>
<dbReference type="STRING" id="472181.SAMN05216271_1643"/>
<dbReference type="InterPro" id="IPR036909">
    <property type="entry name" value="Cyt_c-like_dom_sf"/>
</dbReference>
<proteinExistence type="predicted"/>
<accession>A0A1H1R674</accession>